<feature type="compositionally biased region" description="Polar residues" evidence="1">
    <location>
        <begin position="7"/>
        <end position="22"/>
    </location>
</feature>
<protein>
    <submittedName>
        <fullName evidence="2">Uncharacterized protein</fullName>
    </submittedName>
</protein>
<reference evidence="2" key="1">
    <citation type="submission" date="2019-02" db="EMBL/GenBank/DDBJ databases">
        <authorList>
            <person name="Gruber-Vodicka R. H."/>
            <person name="Seah K. B. B."/>
        </authorList>
    </citation>
    <scope>NUCLEOTIDE SEQUENCE</scope>
    <source>
        <strain evidence="2">BECK_DK47</strain>
    </source>
</reference>
<dbReference type="EMBL" id="CAADEX010000008">
    <property type="protein sequence ID" value="VFJ44787.1"/>
    <property type="molecule type" value="Genomic_DNA"/>
</dbReference>
<evidence type="ECO:0000313" key="2">
    <source>
        <dbReference type="EMBL" id="VFJ44787.1"/>
    </source>
</evidence>
<accession>A0A450RZN4</accession>
<gene>
    <name evidence="2" type="ORF">BECKDK2373B_GA0170837_100810</name>
</gene>
<name>A0A450RZN4_9GAMM</name>
<dbReference type="AlphaFoldDB" id="A0A450RZN4"/>
<proteinExistence type="predicted"/>
<organism evidence="2">
    <name type="scientific">Candidatus Kentrum sp. DK</name>
    <dbReference type="NCBI Taxonomy" id="2126562"/>
    <lineage>
        <taxon>Bacteria</taxon>
        <taxon>Pseudomonadati</taxon>
        <taxon>Pseudomonadota</taxon>
        <taxon>Gammaproteobacteria</taxon>
        <taxon>Candidatus Kentrum</taxon>
    </lineage>
</organism>
<feature type="region of interest" description="Disordered" evidence="1">
    <location>
        <begin position="1"/>
        <end position="22"/>
    </location>
</feature>
<evidence type="ECO:0000256" key="1">
    <source>
        <dbReference type="SAM" id="MobiDB-lite"/>
    </source>
</evidence>
<sequence>MILLRKSPNQPSPGQNLRKSSLNSPLFASNLHKFWSRSRFPSRRTPKSDRLLVPRSTLFCGSESTKRAKTALQPLEIVHYSLRAAPCLDASGEL</sequence>